<dbReference type="EMBL" id="CAJVPW010015900">
    <property type="protein sequence ID" value="CAG8665732.1"/>
    <property type="molecule type" value="Genomic_DNA"/>
</dbReference>
<reference evidence="1" key="1">
    <citation type="submission" date="2021-06" db="EMBL/GenBank/DDBJ databases">
        <authorList>
            <person name="Kallberg Y."/>
            <person name="Tangrot J."/>
            <person name="Rosling A."/>
        </authorList>
    </citation>
    <scope>NUCLEOTIDE SEQUENCE</scope>
    <source>
        <strain evidence="1">28 12/20/2015</strain>
    </source>
</reference>
<protein>
    <submittedName>
        <fullName evidence="1">8333_t:CDS:1</fullName>
    </submittedName>
</protein>
<name>A0ACA9NQM8_9GLOM</name>
<evidence type="ECO:0000313" key="1">
    <source>
        <dbReference type="EMBL" id="CAG8665732.1"/>
    </source>
</evidence>
<gene>
    <name evidence="1" type="ORF">SPELUC_LOCUS9450</name>
</gene>
<comment type="caution">
    <text evidence="1">The sequence shown here is derived from an EMBL/GenBank/DDBJ whole genome shotgun (WGS) entry which is preliminary data.</text>
</comment>
<organism evidence="1 2">
    <name type="scientific">Cetraspora pellucida</name>
    <dbReference type="NCBI Taxonomy" id="1433469"/>
    <lineage>
        <taxon>Eukaryota</taxon>
        <taxon>Fungi</taxon>
        <taxon>Fungi incertae sedis</taxon>
        <taxon>Mucoromycota</taxon>
        <taxon>Glomeromycotina</taxon>
        <taxon>Glomeromycetes</taxon>
        <taxon>Diversisporales</taxon>
        <taxon>Gigasporaceae</taxon>
        <taxon>Cetraspora</taxon>
    </lineage>
</organism>
<dbReference type="Proteomes" id="UP000789366">
    <property type="component" value="Unassembled WGS sequence"/>
</dbReference>
<feature type="non-terminal residue" evidence="1">
    <location>
        <position position="131"/>
    </location>
</feature>
<proteinExistence type="predicted"/>
<accession>A0ACA9NQM8</accession>
<evidence type="ECO:0000313" key="2">
    <source>
        <dbReference type="Proteomes" id="UP000789366"/>
    </source>
</evidence>
<sequence length="131" mass="15147">MENTKMISQQIRQRLKEAKEHRERNKTQNPLTPELSFSCNNPYVKNNSKNKEQAEDSIDTKSMTSECISDNEKMALEDEVAESTINEEPVNTVYITDSKSTDSMKTEKDKNKRKDQARSSHPYKNEEGSQK</sequence>
<keyword evidence="2" id="KW-1185">Reference proteome</keyword>